<evidence type="ECO:0000313" key="2">
    <source>
        <dbReference type="Proteomes" id="UP000044841"/>
    </source>
</evidence>
<dbReference type="Pfam" id="PF04855">
    <property type="entry name" value="SNF5"/>
    <property type="match status" value="1"/>
</dbReference>
<accession>A0A0K6G0H3</accession>
<gene>
    <name evidence="1" type="ORF">RSOLAG22IIIB_04782</name>
</gene>
<evidence type="ECO:0000313" key="1">
    <source>
        <dbReference type="EMBL" id="CUA71838.1"/>
    </source>
</evidence>
<dbReference type="InterPro" id="IPR006939">
    <property type="entry name" value="SNF5"/>
</dbReference>
<dbReference type="GO" id="GO:0000228">
    <property type="term" value="C:nuclear chromosome"/>
    <property type="evidence" value="ECO:0007669"/>
    <property type="project" value="InterPro"/>
</dbReference>
<sequence>MFQDCSVWNVDSPARVACADSVGDSFPTEDSFTWDLSGTVIAPEIFAQCLCDDYQTSSNSVVQAFAKSITE</sequence>
<proteinExistence type="predicted"/>
<dbReference type="Proteomes" id="UP000044841">
    <property type="component" value="Unassembled WGS sequence"/>
</dbReference>
<organism evidence="1 2">
    <name type="scientific">Rhizoctonia solani</name>
    <dbReference type="NCBI Taxonomy" id="456999"/>
    <lineage>
        <taxon>Eukaryota</taxon>
        <taxon>Fungi</taxon>
        <taxon>Dikarya</taxon>
        <taxon>Basidiomycota</taxon>
        <taxon>Agaricomycotina</taxon>
        <taxon>Agaricomycetes</taxon>
        <taxon>Cantharellales</taxon>
        <taxon>Ceratobasidiaceae</taxon>
        <taxon>Rhizoctonia</taxon>
    </lineage>
</organism>
<protein>
    <submittedName>
        <fullName evidence="1">Uncharacterized protein</fullName>
    </submittedName>
</protein>
<dbReference type="GO" id="GO:0006338">
    <property type="term" value="P:chromatin remodeling"/>
    <property type="evidence" value="ECO:0007669"/>
    <property type="project" value="InterPro"/>
</dbReference>
<keyword evidence="2" id="KW-1185">Reference proteome</keyword>
<dbReference type="EMBL" id="CYGV01001267">
    <property type="protein sequence ID" value="CUA71838.1"/>
    <property type="molecule type" value="Genomic_DNA"/>
</dbReference>
<reference evidence="1 2" key="1">
    <citation type="submission" date="2015-07" db="EMBL/GenBank/DDBJ databases">
        <authorList>
            <person name="Noorani M."/>
        </authorList>
    </citation>
    <scope>NUCLEOTIDE SEQUENCE [LARGE SCALE GENOMIC DNA]</scope>
    <source>
        <strain evidence="1">BBA 69670</strain>
    </source>
</reference>
<dbReference type="AlphaFoldDB" id="A0A0K6G0H3"/>
<name>A0A0K6G0H3_9AGAM</name>